<protein>
    <submittedName>
        <fullName evidence="1">HK97 gp10 family phage protein</fullName>
    </submittedName>
</protein>
<dbReference type="EMBL" id="JAJEQM010000021">
    <property type="protein sequence ID" value="MCC2211628.1"/>
    <property type="molecule type" value="Genomic_DNA"/>
</dbReference>
<gene>
    <name evidence="1" type="ORF">LKE05_12640</name>
</gene>
<dbReference type="Pfam" id="PF04883">
    <property type="entry name" value="HK97-gp10_like"/>
    <property type="match status" value="1"/>
</dbReference>
<reference evidence="1 2" key="1">
    <citation type="submission" date="2021-10" db="EMBL/GenBank/DDBJ databases">
        <title>Anaerobic single-cell dispensing facilitates the cultivation of human gut bacteria.</title>
        <authorList>
            <person name="Afrizal A."/>
        </authorList>
    </citation>
    <scope>NUCLEOTIDE SEQUENCE [LARGE SCALE GENOMIC DNA]</scope>
    <source>
        <strain evidence="1 2">CLA-AA-H232</strain>
    </source>
</reference>
<dbReference type="InterPro" id="IPR010064">
    <property type="entry name" value="HK97-gp10_tail"/>
</dbReference>
<evidence type="ECO:0000313" key="1">
    <source>
        <dbReference type="EMBL" id="MCC2211628.1"/>
    </source>
</evidence>
<proteinExistence type="predicted"/>
<evidence type="ECO:0000313" key="2">
    <source>
        <dbReference type="Proteomes" id="UP001198242"/>
    </source>
</evidence>
<dbReference type="AlphaFoldDB" id="A0AAE3JA45"/>
<sequence length="155" mass="17550">MARNIDVFGFDELEKAMKQCEKNYPSQADAFLMAEGRAVNKRTKSLTPVRTKKLRNSWRTKKVKLYKGGKVRVVRVQSTAPHAHLIELGHKIVSGGRTRERGRKLNRVQRSARGIKSGGYVQGDFMLEKSMSEAQAKFNSGAEKLLDKITKDIQM</sequence>
<name>A0AAE3JA45_9FIRM</name>
<dbReference type="Proteomes" id="UP001198242">
    <property type="component" value="Unassembled WGS sequence"/>
</dbReference>
<accession>A0AAE3JA45</accession>
<organism evidence="1 2">
    <name type="scientific">Hominilimicola fabiformis</name>
    <dbReference type="NCBI Taxonomy" id="2885356"/>
    <lineage>
        <taxon>Bacteria</taxon>
        <taxon>Bacillati</taxon>
        <taxon>Bacillota</taxon>
        <taxon>Clostridia</taxon>
        <taxon>Eubacteriales</taxon>
        <taxon>Oscillospiraceae</taxon>
        <taxon>Hominilimicola</taxon>
    </lineage>
</organism>
<keyword evidence="2" id="KW-1185">Reference proteome</keyword>
<dbReference type="RefSeq" id="WP_308457073.1">
    <property type="nucleotide sequence ID" value="NZ_JAJEQM010000021.1"/>
</dbReference>
<comment type="caution">
    <text evidence="1">The sequence shown here is derived from an EMBL/GenBank/DDBJ whole genome shotgun (WGS) entry which is preliminary data.</text>
</comment>